<keyword evidence="1" id="KW-0732">Signal</keyword>
<proteinExistence type="predicted"/>
<keyword evidence="3" id="KW-1185">Reference proteome</keyword>
<comment type="caution">
    <text evidence="2">The sequence shown here is derived from an EMBL/GenBank/DDBJ whole genome shotgun (WGS) entry which is preliminary data.</text>
</comment>
<name>A0ABS0TFA3_9FLAO</name>
<gene>
    <name evidence="2" type="ORF">I6U50_06835</name>
</gene>
<evidence type="ECO:0000256" key="1">
    <source>
        <dbReference type="SAM" id="SignalP"/>
    </source>
</evidence>
<feature type="signal peptide" evidence="1">
    <location>
        <begin position="1"/>
        <end position="22"/>
    </location>
</feature>
<evidence type="ECO:0008006" key="4">
    <source>
        <dbReference type="Google" id="ProtNLM"/>
    </source>
</evidence>
<organism evidence="2 3">
    <name type="scientific">Salegentibacter maritimus</name>
    <dbReference type="NCBI Taxonomy" id="2794347"/>
    <lineage>
        <taxon>Bacteria</taxon>
        <taxon>Pseudomonadati</taxon>
        <taxon>Bacteroidota</taxon>
        <taxon>Flavobacteriia</taxon>
        <taxon>Flavobacteriales</taxon>
        <taxon>Flavobacteriaceae</taxon>
        <taxon>Salegentibacter</taxon>
    </lineage>
</organism>
<feature type="chain" id="PRO_5046501978" description="DUF4114 domain-containing protein" evidence="1">
    <location>
        <begin position="23"/>
        <end position="562"/>
    </location>
</feature>
<dbReference type="PROSITE" id="PS51257">
    <property type="entry name" value="PROKAR_LIPOPROTEIN"/>
    <property type="match status" value="1"/>
</dbReference>
<accession>A0ABS0TFA3</accession>
<evidence type="ECO:0000313" key="3">
    <source>
        <dbReference type="Proteomes" id="UP000635665"/>
    </source>
</evidence>
<protein>
    <recommendedName>
        <fullName evidence="4">DUF4114 domain-containing protein</fullName>
    </recommendedName>
</protein>
<reference evidence="2 3" key="1">
    <citation type="submission" date="2020-12" db="EMBL/GenBank/DDBJ databases">
        <title>Salegentibacter orientalis sp. nov., isolated from costal sediment.</title>
        <authorList>
            <person name="Lian F.-B."/>
        </authorList>
    </citation>
    <scope>NUCLEOTIDE SEQUENCE [LARGE SCALE GENOMIC DNA]</scope>
    <source>
        <strain evidence="2 3">F60176</strain>
    </source>
</reference>
<evidence type="ECO:0000313" key="2">
    <source>
        <dbReference type="EMBL" id="MBI6119734.1"/>
    </source>
</evidence>
<dbReference type="RefSeq" id="WP_198638296.1">
    <property type="nucleotide sequence ID" value="NZ_JAEHNY010000005.1"/>
</dbReference>
<dbReference type="Proteomes" id="UP000635665">
    <property type="component" value="Unassembled WGS sequence"/>
</dbReference>
<sequence length="562" mass="62187">MKNFKFCLAFVAIAAMFMTSCSKDNNPDDPDGPGGENTSSLSFEVFLEDFEDKRAAQTKNHILGEGEVPSCENEDTVPSFIRAVIAVGDENSTNYVDDGDASNAEAVDIGIIPVDNNDSDGDGMPNWLTYEESFLELENGEYTIIYFDVRNSAGEVLYIAPSSNDSYGPANFENFVENPLPQSVQLENGTKTYIELEVLCYDEVFAQEYGYLFFDFEMLPLQYICIFGNECTDEGRHYPSNFMIKVWEYPANIDLGNITFNEDDAFVVASNDAVWSGEGENAVVTQASPLCIALPDREGQVFYAELYILDSQGGTQGTLIRRGDFTAAEIDQLYDSETEQYNYWHFREGGEYCGEDSDPCLLASVVNETEDFNNAESFGDVTIGGTEYAWSETTGEDPYGTYNIVTNAQEFYSGFSSLLDADNDSNGKFVVFDGDDLNPNETLRRVYFSENIPTVCDEDVYYITMDLVDISTPNEGDGGNDAQLEITANGVQIALFEISDLAGYDTWTKVGFILMADGSGNIDFEISDPDGNWEGNDFGMDNINISNDPTSLNDVDHINPGI</sequence>
<dbReference type="EMBL" id="JAEHNY010000005">
    <property type="protein sequence ID" value="MBI6119734.1"/>
    <property type="molecule type" value="Genomic_DNA"/>
</dbReference>